<accession>W7X1Z7</accession>
<dbReference type="PANTHER" id="PTHR43719:SF28">
    <property type="entry name" value="PEROXIDE STRESS-ACTIVATED HISTIDINE KINASE MAK1-RELATED"/>
    <property type="match status" value="1"/>
</dbReference>
<dbReference type="SMART" id="SM00387">
    <property type="entry name" value="HATPase_c"/>
    <property type="match status" value="1"/>
</dbReference>
<dbReference type="PROSITE" id="PS50109">
    <property type="entry name" value="HIS_KIN"/>
    <property type="match status" value="1"/>
</dbReference>
<evidence type="ECO:0000259" key="5">
    <source>
        <dbReference type="PROSITE" id="PS50110"/>
    </source>
</evidence>
<dbReference type="CDD" id="cd00082">
    <property type="entry name" value="HisKA"/>
    <property type="match status" value="1"/>
</dbReference>
<keyword evidence="6" id="KW-0808">Transferase</keyword>
<dbReference type="Pfam" id="PF00512">
    <property type="entry name" value="HisKA"/>
    <property type="match status" value="1"/>
</dbReference>
<dbReference type="Gene3D" id="3.30.565.10">
    <property type="entry name" value="Histidine kinase-like ATPase, C-terminal domain"/>
    <property type="match status" value="1"/>
</dbReference>
<dbReference type="Gene3D" id="1.10.287.130">
    <property type="match status" value="1"/>
</dbReference>
<keyword evidence="1 2" id="KW-0597">Phosphoprotein</keyword>
<dbReference type="SUPFAM" id="SSF52172">
    <property type="entry name" value="CheY-like"/>
    <property type="match status" value="1"/>
</dbReference>
<evidence type="ECO:0000313" key="7">
    <source>
        <dbReference type="Proteomes" id="UP000009168"/>
    </source>
</evidence>
<dbReference type="InterPro" id="IPR004358">
    <property type="entry name" value="Sig_transdc_His_kin-like_C"/>
</dbReference>
<dbReference type="PANTHER" id="PTHR43719">
    <property type="entry name" value="TWO-COMPONENT HISTIDINE KINASE"/>
    <property type="match status" value="1"/>
</dbReference>
<evidence type="ECO:0000256" key="1">
    <source>
        <dbReference type="ARBA" id="ARBA00022553"/>
    </source>
</evidence>
<dbReference type="InterPro" id="IPR036890">
    <property type="entry name" value="HATPase_C_sf"/>
</dbReference>
<dbReference type="InterPro" id="IPR005467">
    <property type="entry name" value="His_kinase_dom"/>
</dbReference>
<feature type="modified residue" description="4-aspartylphosphate" evidence="2">
    <location>
        <position position="590"/>
    </location>
</feature>
<dbReference type="CDD" id="cd17546">
    <property type="entry name" value="REC_hyHK_CKI1_RcsC-like"/>
    <property type="match status" value="1"/>
</dbReference>
<feature type="compositionally biased region" description="Low complexity" evidence="3">
    <location>
        <begin position="145"/>
        <end position="163"/>
    </location>
</feature>
<dbReference type="OrthoDB" id="60033at2759"/>
<dbReference type="AlphaFoldDB" id="W7X1Z7"/>
<dbReference type="STRING" id="312017.W7X1Z7"/>
<gene>
    <name evidence="6" type="ORF">TTHERM_000600499</name>
</gene>
<dbReference type="InterPro" id="IPR050956">
    <property type="entry name" value="2C_system_His_kinase"/>
</dbReference>
<dbReference type="SUPFAM" id="SSF47384">
    <property type="entry name" value="Homodimeric domain of signal transducing histidine kinase"/>
    <property type="match status" value="1"/>
</dbReference>
<evidence type="ECO:0000256" key="2">
    <source>
        <dbReference type="PROSITE-ProRule" id="PRU00169"/>
    </source>
</evidence>
<dbReference type="InterPro" id="IPR001789">
    <property type="entry name" value="Sig_transdc_resp-reg_receiver"/>
</dbReference>
<dbReference type="EMBL" id="GG662620">
    <property type="protein sequence ID" value="EWS73255.1"/>
    <property type="molecule type" value="Genomic_DNA"/>
</dbReference>
<dbReference type="RefSeq" id="XP_012654219.1">
    <property type="nucleotide sequence ID" value="XM_012798765.1"/>
</dbReference>
<dbReference type="InterPro" id="IPR003594">
    <property type="entry name" value="HATPase_dom"/>
</dbReference>
<keyword evidence="6" id="KW-0418">Kinase</keyword>
<dbReference type="InterPro" id="IPR036097">
    <property type="entry name" value="HisK_dim/P_sf"/>
</dbReference>
<sequence>MVLVLIDPVWQEFLTKQIEDMNRYKMRMFASLSHELRTPLNCSISMLEFLESDIINISKQATQILTNNMQRQQRLENSQIVLGTSYQQFQGSQQNCIQQNNSGFGNSLYFNQNTLNASQAEESHEESSYSLYNIRHSSQLKNIQSNINNNNNNNNSNNNNNNNPQTTMNIFYNGSSNNSFQNFFQDIKSIQEECERVIQSYLKPALYSSKLLLNLINDILDFVQIDSGKFKFTFIQFSLDKLLHECIVLINLQAKSKNIELCVDFDQNIPQKIESDPNRIRQVLLNFLSNALKFTVQGKITIQAKAVANSQNLIMLSVIDTGIGISENDIRNIFTIFNKVDLGKNQELNSQGCGLGLTLSNSISKGLAPEQFGGVQVESKVGQGSKFSFVIEDHSATKLSKKQSCDVLESEEDESYRPKTISENFRKQFKSPSFSQIFEGGQYITEQSSPLQKQQSSNQFNMLFSDQQSQNNNFNLIQQNLYQQPQNKIQNLNFQQQINKLSNAYDNITSKGEKDMHMIQQILSENGKCNCIQILAADDNEFNLIVIENILRKYHLNSENSCNGQIAYQKILTRKQENTCCPHYKLIFMDIEMPIMNGYQTSQQIYELYQKDGALEKKPYIVACTAYVGEDDKKLAKQNFMDDFVTKPIQSNILEQVLIRYVSYYLKNNLKNRD</sequence>
<name>W7X1Z7_TETTS</name>
<feature type="domain" description="Response regulatory" evidence="5">
    <location>
        <begin position="533"/>
        <end position="662"/>
    </location>
</feature>
<reference evidence="7" key="1">
    <citation type="journal article" date="2006" name="PLoS Biol.">
        <title>Macronuclear genome sequence of the ciliate Tetrahymena thermophila, a model eukaryote.</title>
        <authorList>
            <person name="Eisen J.A."/>
            <person name="Coyne R.S."/>
            <person name="Wu M."/>
            <person name="Wu D."/>
            <person name="Thiagarajan M."/>
            <person name="Wortman J.R."/>
            <person name="Badger J.H."/>
            <person name="Ren Q."/>
            <person name="Amedeo P."/>
            <person name="Jones K.M."/>
            <person name="Tallon L.J."/>
            <person name="Delcher A.L."/>
            <person name="Salzberg S.L."/>
            <person name="Silva J.C."/>
            <person name="Haas B.J."/>
            <person name="Majoros W.H."/>
            <person name="Farzad M."/>
            <person name="Carlton J.M."/>
            <person name="Smith R.K. Jr."/>
            <person name="Garg J."/>
            <person name="Pearlman R.E."/>
            <person name="Karrer K.M."/>
            <person name="Sun L."/>
            <person name="Manning G."/>
            <person name="Elde N.C."/>
            <person name="Turkewitz A.P."/>
            <person name="Asai D.J."/>
            <person name="Wilkes D.E."/>
            <person name="Wang Y."/>
            <person name="Cai H."/>
            <person name="Collins K."/>
            <person name="Stewart B.A."/>
            <person name="Lee S.R."/>
            <person name="Wilamowska K."/>
            <person name="Weinberg Z."/>
            <person name="Ruzzo W.L."/>
            <person name="Wloga D."/>
            <person name="Gaertig J."/>
            <person name="Frankel J."/>
            <person name="Tsao C.-C."/>
            <person name="Gorovsky M.A."/>
            <person name="Keeling P.J."/>
            <person name="Waller R.F."/>
            <person name="Patron N.J."/>
            <person name="Cherry J.M."/>
            <person name="Stover N.A."/>
            <person name="Krieger C.J."/>
            <person name="del Toro C."/>
            <person name="Ryder H.F."/>
            <person name="Williamson S.C."/>
            <person name="Barbeau R.A."/>
            <person name="Hamilton E.P."/>
            <person name="Orias E."/>
        </authorList>
    </citation>
    <scope>NUCLEOTIDE SEQUENCE [LARGE SCALE GENOMIC DNA]</scope>
    <source>
        <strain evidence="7">SB210</strain>
    </source>
</reference>
<protein>
    <submittedName>
        <fullName evidence="6">ATPase, histidine kinase-, DNA gyrase B</fullName>
    </submittedName>
</protein>
<dbReference type="InterPro" id="IPR011006">
    <property type="entry name" value="CheY-like_superfamily"/>
</dbReference>
<dbReference type="InParanoid" id="W7X1Z7"/>
<organism evidence="6 7">
    <name type="scientific">Tetrahymena thermophila (strain SB210)</name>
    <dbReference type="NCBI Taxonomy" id="312017"/>
    <lineage>
        <taxon>Eukaryota</taxon>
        <taxon>Sar</taxon>
        <taxon>Alveolata</taxon>
        <taxon>Ciliophora</taxon>
        <taxon>Intramacronucleata</taxon>
        <taxon>Oligohymenophorea</taxon>
        <taxon>Hymenostomatida</taxon>
        <taxon>Tetrahymenina</taxon>
        <taxon>Tetrahymenidae</taxon>
        <taxon>Tetrahymena</taxon>
    </lineage>
</organism>
<dbReference type="PROSITE" id="PS50110">
    <property type="entry name" value="RESPONSE_REGULATORY"/>
    <property type="match status" value="1"/>
</dbReference>
<proteinExistence type="predicted"/>
<feature type="domain" description="Histidine kinase" evidence="4">
    <location>
        <begin position="212"/>
        <end position="395"/>
    </location>
</feature>
<dbReference type="KEGG" id="tet:TTHERM_000600499"/>
<dbReference type="SMART" id="SM00448">
    <property type="entry name" value="REC"/>
    <property type="match status" value="1"/>
</dbReference>
<dbReference type="Pfam" id="PF00072">
    <property type="entry name" value="Response_reg"/>
    <property type="match status" value="1"/>
</dbReference>
<dbReference type="PRINTS" id="PR00344">
    <property type="entry name" value="BCTRLSENSOR"/>
</dbReference>
<dbReference type="Pfam" id="PF02518">
    <property type="entry name" value="HATPase_c"/>
    <property type="match status" value="1"/>
</dbReference>
<dbReference type="Gene3D" id="3.40.50.2300">
    <property type="match status" value="1"/>
</dbReference>
<dbReference type="SUPFAM" id="SSF55874">
    <property type="entry name" value="ATPase domain of HSP90 chaperone/DNA topoisomerase II/histidine kinase"/>
    <property type="match status" value="1"/>
</dbReference>
<evidence type="ECO:0000259" key="4">
    <source>
        <dbReference type="PROSITE" id="PS50109"/>
    </source>
</evidence>
<dbReference type="GeneID" id="24439791"/>
<dbReference type="Proteomes" id="UP000009168">
    <property type="component" value="Unassembled WGS sequence"/>
</dbReference>
<dbReference type="InterPro" id="IPR003661">
    <property type="entry name" value="HisK_dim/P_dom"/>
</dbReference>
<evidence type="ECO:0000313" key="6">
    <source>
        <dbReference type="EMBL" id="EWS73255.1"/>
    </source>
</evidence>
<evidence type="ECO:0000256" key="3">
    <source>
        <dbReference type="SAM" id="MobiDB-lite"/>
    </source>
</evidence>
<keyword evidence="7" id="KW-1185">Reference proteome</keyword>
<dbReference type="GO" id="GO:0000155">
    <property type="term" value="F:phosphorelay sensor kinase activity"/>
    <property type="evidence" value="ECO:0007669"/>
    <property type="project" value="InterPro"/>
</dbReference>
<feature type="region of interest" description="Disordered" evidence="3">
    <location>
        <begin position="145"/>
        <end position="166"/>
    </location>
</feature>